<organism evidence="1 2">
    <name type="scientific">Fusarium globosum</name>
    <dbReference type="NCBI Taxonomy" id="78864"/>
    <lineage>
        <taxon>Eukaryota</taxon>
        <taxon>Fungi</taxon>
        <taxon>Dikarya</taxon>
        <taxon>Ascomycota</taxon>
        <taxon>Pezizomycotina</taxon>
        <taxon>Sordariomycetes</taxon>
        <taxon>Hypocreomycetidae</taxon>
        <taxon>Hypocreales</taxon>
        <taxon>Nectriaceae</taxon>
        <taxon>Fusarium</taxon>
        <taxon>Fusarium fujikuroi species complex</taxon>
    </lineage>
</organism>
<dbReference type="AlphaFoldDB" id="A0A8H5YBC9"/>
<name>A0A8H5YBC9_9HYPO</name>
<protein>
    <submittedName>
        <fullName evidence="1">Uncharacterized protein</fullName>
    </submittedName>
</protein>
<gene>
    <name evidence="1" type="ORF">FGLOB1_5890</name>
</gene>
<proteinExistence type="predicted"/>
<evidence type="ECO:0000313" key="2">
    <source>
        <dbReference type="Proteomes" id="UP000532311"/>
    </source>
</evidence>
<reference evidence="1 2" key="1">
    <citation type="submission" date="2020-05" db="EMBL/GenBank/DDBJ databases">
        <title>Identification and distribution of gene clusters putatively required for synthesis of sphingolipid metabolism inhibitors in phylogenetically diverse species of the filamentous fungus Fusarium.</title>
        <authorList>
            <person name="Kim H.-S."/>
            <person name="Busman M."/>
            <person name="Brown D.W."/>
            <person name="Divon H."/>
            <person name="Uhlig S."/>
            <person name="Proctor R.H."/>
        </authorList>
    </citation>
    <scope>NUCLEOTIDE SEQUENCE [LARGE SCALE GENOMIC DNA]</scope>
    <source>
        <strain evidence="1 2">NRRL 26131</strain>
    </source>
</reference>
<dbReference type="Proteomes" id="UP000532311">
    <property type="component" value="Unassembled WGS sequence"/>
</dbReference>
<keyword evidence="2" id="KW-1185">Reference proteome</keyword>
<accession>A0A8H5YBC9</accession>
<sequence>MRPLFRAIYMVMDDQSLTGYTKTPHVSERENRDWMALRSQLRANQVSGHTVLLVMTGDDSHLSSVSFLPLFDAGLALNANREDYQDEEEPRVVRVKIDDAIRFIWDLLMTEVSCNKENLDLAENLRQEQDMHCQAWVSKVVEHAQEVGIDTNGYSWQAIQRALARINNEAFDEDQVNPYWEMMIWWKCVG</sequence>
<evidence type="ECO:0000313" key="1">
    <source>
        <dbReference type="EMBL" id="KAF5709490.1"/>
    </source>
</evidence>
<comment type="caution">
    <text evidence="1">The sequence shown here is derived from an EMBL/GenBank/DDBJ whole genome shotgun (WGS) entry which is preliminary data.</text>
</comment>
<dbReference type="EMBL" id="JAAQPF010000243">
    <property type="protein sequence ID" value="KAF5709490.1"/>
    <property type="molecule type" value="Genomic_DNA"/>
</dbReference>